<organism evidence="1 2">
    <name type="scientific">Collimonas pratensis</name>
    <dbReference type="NCBI Taxonomy" id="279113"/>
    <lineage>
        <taxon>Bacteria</taxon>
        <taxon>Pseudomonadati</taxon>
        <taxon>Pseudomonadota</taxon>
        <taxon>Betaproteobacteria</taxon>
        <taxon>Burkholderiales</taxon>
        <taxon>Oxalobacteraceae</taxon>
        <taxon>Collimonas</taxon>
    </lineage>
</organism>
<dbReference type="Proteomes" id="UP000074561">
    <property type="component" value="Chromosome"/>
</dbReference>
<dbReference type="EMBL" id="CP013234">
    <property type="protein sequence ID" value="AMP06555.1"/>
    <property type="molecule type" value="Genomic_DNA"/>
</dbReference>
<evidence type="ECO:0000313" key="2">
    <source>
        <dbReference type="Proteomes" id="UP000074561"/>
    </source>
</evidence>
<sequence length="78" mass="8198">MALVIKSSSFACRAERLARTGTGPNRSIVRPSSASKCIGPYADAGEEVALRVSVNVVWSNISYISFIYVTGSNVSGGD</sequence>
<dbReference type="AlphaFoldDB" id="A0A127Q9L3"/>
<name>A0A127Q9L3_9BURK</name>
<reference evidence="1 2" key="1">
    <citation type="submission" date="2015-11" db="EMBL/GenBank/DDBJ databases">
        <title>Exploring the genomic traits of fungus-feeding bacterial genus Collimonas.</title>
        <authorList>
            <person name="Song C."/>
            <person name="Schmidt R."/>
            <person name="de Jager V."/>
            <person name="Krzyzanowska D."/>
            <person name="Jongedijk E."/>
            <person name="Cankar K."/>
            <person name="Beekwilder J."/>
            <person name="van Veen A."/>
            <person name="de Boer W."/>
            <person name="van Veen J.A."/>
            <person name="Garbeva P."/>
        </authorList>
    </citation>
    <scope>NUCLEOTIDE SEQUENCE [LARGE SCALE GENOMIC DNA]</scope>
    <source>
        <strain evidence="1 2">Ter91</strain>
    </source>
</reference>
<protein>
    <submittedName>
        <fullName evidence="1">Uncharacterized protein</fullName>
    </submittedName>
</protein>
<dbReference type="KEGG" id="cpra:CPter91_4240"/>
<gene>
    <name evidence="1" type="ORF">CPter91_4240</name>
</gene>
<proteinExistence type="predicted"/>
<accession>A0A127Q9L3</accession>
<evidence type="ECO:0000313" key="1">
    <source>
        <dbReference type="EMBL" id="AMP06555.1"/>
    </source>
</evidence>